<feature type="compositionally biased region" description="Basic residues" evidence="1">
    <location>
        <begin position="89"/>
        <end position="101"/>
    </location>
</feature>
<reference evidence="2" key="1">
    <citation type="submission" date="2020-09" db="EMBL/GenBank/DDBJ databases">
        <title>Whole genome shotgun sequence of Streptomyces xanthophaeus NBRC 12829.</title>
        <authorList>
            <person name="Komaki H."/>
            <person name="Tamura T."/>
        </authorList>
    </citation>
    <scope>NUCLEOTIDE SEQUENCE</scope>
    <source>
        <strain evidence="2">NBRC 12829</strain>
    </source>
</reference>
<evidence type="ECO:0000256" key="1">
    <source>
        <dbReference type="SAM" id="MobiDB-lite"/>
    </source>
</evidence>
<evidence type="ECO:0000313" key="3">
    <source>
        <dbReference type="Proteomes" id="UP000600026"/>
    </source>
</evidence>
<evidence type="ECO:0000313" key="2">
    <source>
        <dbReference type="EMBL" id="GHI82667.1"/>
    </source>
</evidence>
<protein>
    <submittedName>
        <fullName evidence="2">Uncharacterized protein</fullName>
    </submittedName>
</protein>
<keyword evidence="3" id="KW-1185">Reference proteome</keyword>
<accession>A0A919LCW4</accession>
<organism evidence="2 3">
    <name type="scientific">Streptomyces xanthophaeus</name>
    <dbReference type="NCBI Taxonomy" id="67385"/>
    <lineage>
        <taxon>Bacteria</taxon>
        <taxon>Bacillati</taxon>
        <taxon>Actinomycetota</taxon>
        <taxon>Actinomycetes</taxon>
        <taxon>Kitasatosporales</taxon>
        <taxon>Streptomycetaceae</taxon>
        <taxon>Streptomyces</taxon>
    </lineage>
</organism>
<dbReference type="EMBL" id="BNEE01000002">
    <property type="protein sequence ID" value="GHI82667.1"/>
    <property type="molecule type" value="Genomic_DNA"/>
</dbReference>
<proteinExistence type="predicted"/>
<comment type="caution">
    <text evidence="2">The sequence shown here is derived from an EMBL/GenBank/DDBJ whole genome shotgun (WGS) entry which is preliminary data.</text>
</comment>
<feature type="compositionally biased region" description="Basic residues" evidence="1">
    <location>
        <begin position="132"/>
        <end position="151"/>
    </location>
</feature>
<dbReference type="AlphaFoldDB" id="A0A919LCW4"/>
<gene>
    <name evidence="2" type="ORF">Sxan_00310</name>
</gene>
<dbReference type="Proteomes" id="UP000600026">
    <property type="component" value="Unassembled WGS sequence"/>
</dbReference>
<sequence>MKDEEIRSRFDGRGRVELLPGRTTAAQQHRTEEIAHALGYRLLAVHNLGFAGMRLDFERDDTPVARRRNELTIARLRAGGPVLPAWSRPHPRHRLRRRPLRRVGADSPAVLRRCPRRPHPRLRPDRAFRPRPPSRRCRRPRPRSPRPRWPRPLRASRPGRAFHRPDWPCHMPIAVVARRSRVRSPDHPGPTPLPFLPSGGASRAQLLCAASADMQGTGMPVRPDSTTEAF</sequence>
<name>A0A919LCW4_9ACTN</name>
<feature type="region of interest" description="Disordered" evidence="1">
    <location>
        <begin position="81"/>
        <end position="161"/>
    </location>
</feature>